<feature type="region of interest" description="Disordered" evidence="1">
    <location>
        <begin position="272"/>
        <end position="311"/>
    </location>
</feature>
<feature type="region of interest" description="Disordered" evidence="1">
    <location>
        <begin position="344"/>
        <end position="389"/>
    </location>
</feature>
<accession>A0ABQ9YKU1</accession>
<feature type="compositionally biased region" description="Polar residues" evidence="1">
    <location>
        <begin position="421"/>
        <end position="437"/>
    </location>
</feature>
<keyword evidence="3" id="KW-1185">Reference proteome</keyword>
<dbReference type="EMBL" id="JARBJD010000003">
    <property type="protein sequence ID" value="KAK2964381.1"/>
    <property type="molecule type" value="Genomic_DNA"/>
</dbReference>
<dbReference type="Proteomes" id="UP001281761">
    <property type="component" value="Unassembled WGS sequence"/>
</dbReference>
<feature type="region of interest" description="Disordered" evidence="1">
    <location>
        <begin position="1095"/>
        <end position="1125"/>
    </location>
</feature>
<evidence type="ECO:0000313" key="3">
    <source>
        <dbReference type="Proteomes" id="UP001281761"/>
    </source>
</evidence>
<protein>
    <submittedName>
        <fullName evidence="2">Uncharacterized protein</fullName>
    </submittedName>
</protein>
<sequence length="1177" mass="132289">MVEIDDEIENLGKLKIKPPVSPSTDDEASSNPDVQFLSKADSRHSDKKSDLNRDKRITLKICFVKKIELLAREGKGFTTLAAMKGYVLTKPEITYLSRREQFLPPEDSSEQEKKQFITLKKRVDVAIAKNAPLLNYERNLKDEREIYIDQLIDTIKLSHLPTGPFVMSTKDISLKHYAGIHYLTPKEREASIKKQFSTNQTLNSFILEIIADLERSWEVIFQQKKVKSELEGTGIIDPTGFNTEESTDKRLIPFSYYRKEHTEKERMKIHTEAEGQINLASHTANSDDGEEKQATTPAERSKKKKKQKETGIKALLNGKKMIQMLEERRNAHRGENIPIDVEVEQDTIPSHHTPRVSSTTHPQSTVRDIKPSLNNEQLIESSSSDEPVGFIVKRKRKQSTPTDSQPKVQQLIPTRQLVMSSLTGTHPPTSSQHQSGHLQPAPKPKRSDKRTKGVMQPVTPPPPIQVPRQPSPAPVAPKPTLAVPPQVPLTLFEDTSTAIIQELPPSVFGAFSPIFSAFSKLIKDRPKFIAAPLSFTLPHFVTENSIMYLIPCSTDQTPIKENPPFFVNPTSLKSLSLTDEPTGSSRELISAILSIALPTLVTFSHFFPLLNAPSFVQNSEILFHFHFSLPFSFRSSLMKSVHSNLERHSLVLSLHTILPHPSPNPPPRERPPLVLVCPILDGYYIVLYGSCLVVDCDQTVSERQYTDLETTIPKQKRAQQINPGRLSVSRSFTSPTLEALSNHLSCLIRTTYRPSTTPSYSQKHPLTQKPLNLNEKPVTSARVQFFGCIVRTDTNLLQSDLSHAPHSSFLSSLSPSFFHFIPSVVLQAEDIISQPLNRRVKHQQRNQQSAPLSILVTHTPQKGTHRFFSLFSLIPSLSVMLRAKALVHLISHFQPKRIDRMLRVMAKFSEMKHVDFVVLADDRLTRAGKQVHPEMRSGFHDPPPFRVGVCTATLLIPLTFNHPFPGLRGAFCSVCTRGSLPSGQPPPLCDHILATILYLPQHFDAEVLTPNTEPTLPLSSFESSSSIPLQESIKNMQISTINKHSLGAPVSSQSSGKNPLKPDEKLEPIVVAIPQCLSRILFEQTVEIPPKHHIQILPEPEKKKPPRKEGVLPPKSILDHSGDVPPFLSDKESLVFTPEMNRAFDTDRYRRGMMTKEEEAYNLHLAFSLFMVNDLQI</sequence>
<feature type="region of interest" description="Disordered" evidence="1">
    <location>
        <begin position="1"/>
        <end position="49"/>
    </location>
</feature>
<feature type="compositionally biased region" description="Pro residues" evidence="1">
    <location>
        <begin position="458"/>
        <end position="476"/>
    </location>
</feature>
<reference evidence="2 3" key="1">
    <citation type="journal article" date="2022" name="bioRxiv">
        <title>Genomics of Preaxostyla Flagellates Illuminates Evolutionary Transitions and the Path Towards Mitochondrial Loss.</title>
        <authorList>
            <person name="Novak L.V.F."/>
            <person name="Treitli S.C."/>
            <person name="Pyrih J."/>
            <person name="Halakuc P."/>
            <person name="Pipaliya S.V."/>
            <person name="Vacek V."/>
            <person name="Brzon O."/>
            <person name="Soukal P."/>
            <person name="Eme L."/>
            <person name="Dacks J.B."/>
            <person name="Karnkowska A."/>
            <person name="Elias M."/>
            <person name="Hampl V."/>
        </authorList>
    </citation>
    <scope>NUCLEOTIDE SEQUENCE [LARGE SCALE GENOMIC DNA]</scope>
    <source>
        <strain evidence="2">NAU3</strain>
        <tissue evidence="2">Gut</tissue>
    </source>
</reference>
<organism evidence="2 3">
    <name type="scientific">Blattamonas nauphoetae</name>
    <dbReference type="NCBI Taxonomy" id="2049346"/>
    <lineage>
        <taxon>Eukaryota</taxon>
        <taxon>Metamonada</taxon>
        <taxon>Preaxostyla</taxon>
        <taxon>Oxymonadida</taxon>
        <taxon>Blattamonas</taxon>
    </lineage>
</organism>
<comment type="caution">
    <text evidence="2">The sequence shown here is derived from an EMBL/GenBank/DDBJ whole genome shotgun (WGS) entry which is preliminary data.</text>
</comment>
<feature type="region of interest" description="Disordered" evidence="1">
    <location>
        <begin position="421"/>
        <end position="476"/>
    </location>
</feature>
<name>A0ABQ9YKU1_9EUKA</name>
<gene>
    <name evidence="2" type="ORF">BLNAU_912</name>
</gene>
<evidence type="ECO:0000256" key="1">
    <source>
        <dbReference type="SAM" id="MobiDB-lite"/>
    </source>
</evidence>
<feature type="compositionally biased region" description="Basic and acidic residues" evidence="1">
    <location>
        <begin position="1099"/>
        <end position="1110"/>
    </location>
</feature>
<proteinExistence type="predicted"/>
<feature type="compositionally biased region" description="Polar residues" evidence="1">
    <location>
        <begin position="347"/>
        <end position="385"/>
    </location>
</feature>
<evidence type="ECO:0000313" key="2">
    <source>
        <dbReference type="EMBL" id="KAK2964381.1"/>
    </source>
</evidence>
<feature type="compositionally biased region" description="Basic and acidic residues" evidence="1">
    <location>
        <begin position="40"/>
        <end position="49"/>
    </location>
</feature>